<dbReference type="GO" id="GO:0006780">
    <property type="term" value="P:uroporphyrinogen III biosynthetic process"/>
    <property type="evidence" value="ECO:0007669"/>
    <property type="project" value="InterPro"/>
</dbReference>
<dbReference type="EC" id="4.2.1.75" evidence="2"/>
<dbReference type="PANTHER" id="PTHR40082">
    <property type="entry name" value="BLR5956 PROTEIN"/>
    <property type="match status" value="1"/>
</dbReference>
<dbReference type="SUPFAM" id="SSF69618">
    <property type="entry name" value="HemD-like"/>
    <property type="match status" value="1"/>
</dbReference>
<dbReference type="InterPro" id="IPR039793">
    <property type="entry name" value="UROS/Hem4"/>
</dbReference>
<sequence length="266" mass="29256">MNDNLNIKGKVIAITRPAERSQKAADIVEKYGGIPLVAPTLELQVSNSKSLINLCKIADKLDWMIFTSPTGILSIIKHCKDLKERLNPNCKIAVIGPRTGKYLNEQGLDADIIPEDYTAEGLLEIFKDINVRNKKIGIPRTMAARDVLPEGLKAMGAEVLLAEAYKSAVPKDKGKVKKLINSVISKDVDAVTFTSTLTVKNLFEVAEKEEKKEELIESLQNNVLVAAIGPVTAKPLEEENINAITPDEYTVKAMLEKLFGEMNSKI</sequence>
<dbReference type="InterPro" id="IPR003754">
    <property type="entry name" value="4pyrrol_synth_uPrphyn_synth"/>
</dbReference>
<keyword evidence="3" id="KW-1185">Reference proteome</keyword>
<proteinExistence type="predicted"/>
<dbReference type="eggNOG" id="arCOG02048">
    <property type="taxonomic scope" value="Archaea"/>
</dbReference>
<dbReference type="GO" id="GO:0004852">
    <property type="term" value="F:uroporphyrinogen-III synthase activity"/>
    <property type="evidence" value="ECO:0007669"/>
    <property type="project" value="UniProtKB-EC"/>
</dbReference>
<reference evidence="2 3" key="1">
    <citation type="journal article" date="2014" name="Int. J. Syst. Evol. Microbiol.">
        <title>Methanobacterium paludis sp. nov. and a novel strain of Methanobacterium lacus isolated from northern peatlands.</title>
        <authorList>
            <person name="Cadillo-Quiroz H."/>
            <person name="Brauer S.L."/>
            <person name="Goodson N."/>
            <person name="Yavitt J.B."/>
            <person name="Zinder S.H."/>
        </authorList>
    </citation>
    <scope>NUCLEOTIDE SEQUENCE [LARGE SCALE GENOMIC DNA]</scope>
    <source>
        <strain evidence="3">DSM 25820 / JCM 18151 / SWAN1</strain>
    </source>
</reference>
<dbReference type="AlphaFoldDB" id="F6D4P7"/>
<dbReference type="RefSeq" id="WP_013825034.1">
    <property type="nucleotide sequence ID" value="NC_015574.1"/>
</dbReference>
<accession>F6D4P7</accession>
<dbReference type="STRING" id="868131.MSWAN_0493"/>
<dbReference type="EMBL" id="CP002772">
    <property type="protein sequence ID" value="AEG17532.1"/>
    <property type="molecule type" value="Genomic_DNA"/>
</dbReference>
<dbReference type="HOGENOM" id="CLU_011276_9_5_2"/>
<evidence type="ECO:0000313" key="2">
    <source>
        <dbReference type="EMBL" id="AEG17532.1"/>
    </source>
</evidence>
<dbReference type="Gene3D" id="3.40.50.10090">
    <property type="match status" value="2"/>
</dbReference>
<dbReference type="KEGG" id="mew:MSWAN_0493"/>
<protein>
    <submittedName>
        <fullName evidence="2">Uroporphyrinogen-III synthase</fullName>
        <ecNumber evidence="2">4.2.1.75</ecNumber>
    </submittedName>
</protein>
<dbReference type="Pfam" id="PF02602">
    <property type="entry name" value="HEM4"/>
    <property type="match status" value="1"/>
</dbReference>
<dbReference type="InterPro" id="IPR036108">
    <property type="entry name" value="4pyrrol_syn_uPrphyn_synt_sf"/>
</dbReference>
<name>F6D4P7_METPW</name>
<keyword evidence="2" id="KW-0456">Lyase</keyword>
<feature type="domain" description="Tetrapyrrole biosynthesis uroporphyrinogen III synthase" evidence="1">
    <location>
        <begin position="25"/>
        <end position="256"/>
    </location>
</feature>
<gene>
    <name evidence="2" type="ordered locus">MSWAN_0493</name>
</gene>
<dbReference type="Proteomes" id="UP000009231">
    <property type="component" value="Chromosome"/>
</dbReference>
<evidence type="ECO:0000313" key="3">
    <source>
        <dbReference type="Proteomes" id="UP000009231"/>
    </source>
</evidence>
<evidence type="ECO:0000259" key="1">
    <source>
        <dbReference type="Pfam" id="PF02602"/>
    </source>
</evidence>
<dbReference type="GeneID" id="10667980"/>
<dbReference type="PANTHER" id="PTHR40082:SF1">
    <property type="entry name" value="BLR5956 PROTEIN"/>
    <property type="match status" value="1"/>
</dbReference>
<dbReference type="CDD" id="cd06578">
    <property type="entry name" value="HemD"/>
    <property type="match status" value="1"/>
</dbReference>
<organism evidence="2 3">
    <name type="scientific">Methanobacterium paludis (strain DSM 25820 / JCM 18151 / SWAN1)</name>
    <dbReference type="NCBI Taxonomy" id="868131"/>
    <lineage>
        <taxon>Archaea</taxon>
        <taxon>Methanobacteriati</taxon>
        <taxon>Methanobacteriota</taxon>
        <taxon>Methanomada group</taxon>
        <taxon>Methanobacteria</taxon>
        <taxon>Methanobacteriales</taxon>
        <taxon>Methanobacteriaceae</taxon>
        <taxon>Methanobacterium</taxon>
    </lineage>
</organism>